<dbReference type="SUPFAM" id="SSF47323">
    <property type="entry name" value="Anticodon-binding domain of a subclass of class I aminoacyl-tRNA synthetases"/>
    <property type="match status" value="1"/>
</dbReference>
<keyword evidence="6 10" id="KW-0648">Protein biosynthesis</keyword>
<dbReference type="PROSITE" id="PS00178">
    <property type="entry name" value="AA_TRNA_LIGASE_I"/>
    <property type="match status" value="1"/>
</dbReference>
<dbReference type="GO" id="GO:0006420">
    <property type="term" value="P:arginyl-tRNA aminoacylation"/>
    <property type="evidence" value="ECO:0007669"/>
    <property type="project" value="InterPro"/>
</dbReference>
<dbReference type="SMART" id="SM00836">
    <property type="entry name" value="DALR_1"/>
    <property type="match status" value="1"/>
</dbReference>
<evidence type="ECO:0000313" key="13">
    <source>
        <dbReference type="Proteomes" id="UP000765509"/>
    </source>
</evidence>
<dbReference type="EMBL" id="AVOT02046270">
    <property type="protein sequence ID" value="MBW0541595.1"/>
    <property type="molecule type" value="Genomic_DNA"/>
</dbReference>
<comment type="caution">
    <text evidence="12">The sequence shown here is derived from an EMBL/GenBank/DDBJ whole genome shotgun (WGS) entry which is preliminary data.</text>
</comment>
<evidence type="ECO:0000256" key="9">
    <source>
        <dbReference type="ARBA" id="ARBA00049339"/>
    </source>
</evidence>
<dbReference type="CDD" id="cd00671">
    <property type="entry name" value="ArgRS_core"/>
    <property type="match status" value="1"/>
</dbReference>
<dbReference type="GO" id="GO:0004814">
    <property type="term" value="F:arginine-tRNA ligase activity"/>
    <property type="evidence" value="ECO:0007669"/>
    <property type="project" value="UniProtKB-EC"/>
</dbReference>
<keyword evidence="5 10" id="KW-0067">ATP-binding</keyword>
<evidence type="ECO:0000256" key="1">
    <source>
        <dbReference type="ARBA" id="ARBA00005594"/>
    </source>
</evidence>
<dbReference type="InterPro" id="IPR036695">
    <property type="entry name" value="Arg-tRNA-synth_N_sf"/>
</dbReference>
<dbReference type="InterPro" id="IPR001278">
    <property type="entry name" value="Arg-tRNA-ligase"/>
</dbReference>
<dbReference type="Gene3D" id="3.40.50.620">
    <property type="entry name" value="HUPs"/>
    <property type="match status" value="1"/>
</dbReference>
<organism evidence="12 13">
    <name type="scientific">Austropuccinia psidii MF-1</name>
    <dbReference type="NCBI Taxonomy" id="1389203"/>
    <lineage>
        <taxon>Eukaryota</taxon>
        <taxon>Fungi</taxon>
        <taxon>Dikarya</taxon>
        <taxon>Basidiomycota</taxon>
        <taxon>Pucciniomycotina</taxon>
        <taxon>Pucciniomycetes</taxon>
        <taxon>Pucciniales</taxon>
        <taxon>Sphaerophragmiaceae</taxon>
        <taxon>Austropuccinia</taxon>
    </lineage>
</organism>
<evidence type="ECO:0000256" key="6">
    <source>
        <dbReference type="ARBA" id="ARBA00022917"/>
    </source>
</evidence>
<evidence type="ECO:0000259" key="11">
    <source>
        <dbReference type="SMART" id="SM00836"/>
    </source>
</evidence>
<dbReference type="GO" id="GO:0005524">
    <property type="term" value="F:ATP binding"/>
    <property type="evidence" value="ECO:0007669"/>
    <property type="project" value="UniProtKB-KW"/>
</dbReference>
<evidence type="ECO:0000256" key="2">
    <source>
        <dbReference type="ARBA" id="ARBA00012837"/>
    </source>
</evidence>
<evidence type="ECO:0000313" key="12">
    <source>
        <dbReference type="EMBL" id="MBW0541595.1"/>
    </source>
</evidence>
<reference evidence="12" key="1">
    <citation type="submission" date="2021-03" db="EMBL/GenBank/DDBJ databases">
        <title>Draft genome sequence of rust myrtle Austropuccinia psidii MF-1, a brazilian biotype.</title>
        <authorList>
            <person name="Quecine M.C."/>
            <person name="Pachon D.M.R."/>
            <person name="Bonatelli M.L."/>
            <person name="Correr F.H."/>
            <person name="Franceschini L.M."/>
            <person name="Leite T.F."/>
            <person name="Margarido G.R.A."/>
            <person name="Almeida C.A."/>
            <person name="Ferrarezi J.A."/>
            <person name="Labate C.A."/>
        </authorList>
    </citation>
    <scope>NUCLEOTIDE SEQUENCE</scope>
    <source>
        <strain evidence="12">MF-1</strain>
    </source>
</reference>
<dbReference type="EC" id="6.1.1.19" evidence="2"/>
<dbReference type="Gene3D" id="3.30.1360.70">
    <property type="entry name" value="Arginyl tRNA synthetase N-terminal domain"/>
    <property type="match status" value="1"/>
</dbReference>
<sequence length="668" mass="75333">MNNRCHRLSSLLLSSVVHPFHLARPRRPLQHPRQSTRLFSVTLTMSIRPPISTADISLFDSLPPLPIPLGAEPSLIALDAFRTAVAVQVAEILGLPSSQPAELAQIWQGIESGKKEGGDLTVAVPRFRIKGSDPKTLAKKIQDEFKPNDWIESATAEGSFVKFKIFSPTLARTILHQINQLTHLNQQGGYGTNSSGVDPSNGKRKVVVLDFSSPNIAKKFHAGHLRSTIIGAFLGNLHEANGWDVKRINYLGDWGRQFGVLAVGFERYGSEEELLAQPIQHLLDVYTKINQDMQGEEKEALEQKARDFFKLMEDGEPSAVALWKRFRDYSIKQYELDYARLNIKFDVYSGESQVKHEIMDSALSQLKDKGLAIDDDGPLICDLDSYKLGKTVIRKKDGTYLYITRDIGEAIQRYETYHFDKMIYVVASQQDLHLAQLFKILDLMGFPWAKNLQHVNFGMVAGMSTRKGTSVHLEDMMNEARNTMHEQMKTNEEKYNEIPEPLRTADEVGISGIKIQDMAGKRINGYEFKWDRVLSFEGDTGPYLQYAHVRLCSVERKAAPTYVLPPPAELPKVIKTDLLCSEPKARELIILLSQYPDAVKTAMVKLEASSIVTYCWKLTHAVSSAWETLIVKGQEEDIGLARLWLYRNCKDVLASAMKLLTLNPLERM</sequence>
<dbReference type="NCBIfam" id="TIGR00456">
    <property type="entry name" value="argS"/>
    <property type="match status" value="1"/>
</dbReference>
<name>A0A9Q3FPV2_9BASI</name>
<dbReference type="CDD" id="cd07956">
    <property type="entry name" value="Anticodon_Ia_Arg"/>
    <property type="match status" value="1"/>
</dbReference>
<dbReference type="OrthoDB" id="68056at2759"/>
<gene>
    <name evidence="12" type="ORF">O181_081310</name>
</gene>
<evidence type="ECO:0000256" key="8">
    <source>
        <dbReference type="ARBA" id="ARBA00033033"/>
    </source>
</evidence>
<dbReference type="FunFam" id="1.10.730.10:FF:000006">
    <property type="entry name" value="Arginyl-tRNA synthetase 2, mitochondrial"/>
    <property type="match status" value="1"/>
</dbReference>
<keyword evidence="13" id="KW-1185">Reference proteome</keyword>
<proteinExistence type="inferred from homology"/>
<feature type="domain" description="DALR anticodon binding" evidence="11">
    <location>
        <begin position="544"/>
        <end position="668"/>
    </location>
</feature>
<dbReference type="Proteomes" id="UP000765509">
    <property type="component" value="Unassembled WGS sequence"/>
</dbReference>
<keyword evidence="4 10" id="KW-0547">Nucleotide-binding</keyword>
<accession>A0A9Q3FPV2</accession>
<evidence type="ECO:0000256" key="5">
    <source>
        <dbReference type="ARBA" id="ARBA00022840"/>
    </source>
</evidence>
<evidence type="ECO:0000256" key="3">
    <source>
        <dbReference type="ARBA" id="ARBA00022598"/>
    </source>
</evidence>
<dbReference type="InterPro" id="IPR014729">
    <property type="entry name" value="Rossmann-like_a/b/a_fold"/>
</dbReference>
<keyword evidence="3 10" id="KW-0436">Ligase</keyword>
<comment type="similarity">
    <text evidence="1 10">Belongs to the class-I aminoacyl-tRNA synthetase family.</text>
</comment>
<dbReference type="FunFam" id="3.40.50.620:FF:000058">
    <property type="entry name" value="Mitochondrial arginyl-tRNA synthetase"/>
    <property type="match status" value="1"/>
</dbReference>
<dbReference type="GO" id="GO:0005739">
    <property type="term" value="C:mitochondrion"/>
    <property type="evidence" value="ECO:0007669"/>
    <property type="project" value="TreeGrafter"/>
</dbReference>
<dbReference type="SUPFAM" id="SSF52374">
    <property type="entry name" value="Nucleotidylyl transferase"/>
    <property type="match status" value="1"/>
</dbReference>
<dbReference type="Pfam" id="PF00750">
    <property type="entry name" value="tRNA-synt_1d"/>
    <property type="match status" value="1"/>
</dbReference>
<dbReference type="Pfam" id="PF05746">
    <property type="entry name" value="DALR_1"/>
    <property type="match status" value="1"/>
</dbReference>
<dbReference type="SUPFAM" id="SSF55190">
    <property type="entry name" value="Arginyl-tRNA synthetase (ArgRS), N-terminal 'additional' domain"/>
    <property type="match status" value="1"/>
</dbReference>
<dbReference type="PANTHER" id="PTHR11956">
    <property type="entry name" value="ARGINYL-TRNA SYNTHETASE"/>
    <property type="match status" value="1"/>
</dbReference>
<dbReference type="Gene3D" id="1.10.730.10">
    <property type="entry name" value="Isoleucyl-tRNA Synthetase, Domain 1"/>
    <property type="match status" value="1"/>
</dbReference>
<keyword evidence="7 10" id="KW-0030">Aminoacyl-tRNA synthetase</keyword>
<dbReference type="InterPro" id="IPR009080">
    <property type="entry name" value="tRNAsynth_Ia_anticodon-bd"/>
</dbReference>
<dbReference type="InterPro" id="IPR008909">
    <property type="entry name" value="DALR_anticod-bd"/>
</dbReference>
<dbReference type="GO" id="GO:0032543">
    <property type="term" value="P:mitochondrial translation"/>
    <property type="evidence" value="ECO:0007669"/>
    <property type="project" value="TreeGrafter"/>
</dbReference>
<comment type="catalytic activity">
    <reaction evidence="9">
        <text>tRNA(Arg) + L-arginine + ATP = L-arginyl-tRNA(Arg) + AMP + diphosphate</text>
        <dbReference type="Rhea" id="RHEA:20301"/>
        <dbReference type="Rhea" id="RHEA-COMP:9658"/>
        <dbReference type="Rhea" id="RHEA-COMP:9673"/>
        <dbReference type="ChEBI" id="CHEBI:30616"/>
        <dbReference type="ChEBI" id="CHEBI:32682"/>
        <dbReference type="ChEBI" id="CHEBI:33019"/>
        <dbReference type="ChEBI" id="CHEBI:78442"/>
        <dbReference type="ChEBI" id="CHEBI:78513"/>
        <dbReference type="ChEBI" id="CHEBI:456215"/>
        <dbReference type="EC" id="6.1.1.19"/>
    </reaction>
</comment>
<evidence type="ECO:0000256" key="4">
    <source>
        <dbReference type="ARBA" id="ARBA00022741"/>
    </source>
</evidence>
<evidence type="ECO:0000256" key="7">
    <source>
        <dbReference type="ARBA" id="ARBA00023146"/>
    </source>
</evidence>
<dbReference type="InterPro" id="IPR001412">
    <property type="entry name" value="aa-tRNA-synth_I_CS"/>
</dbReference>
<dbReference type="PRINTS" id="PR01038">
    <property type="entry name" value="TRNASYNTHARG"/>
</dbReference>
<dbReference type="InterPro" id="IPR035684">
    <property type="entry name" value="ArgRS_core"/>
</dbReference>
<dbReference type="AlphaFoldDB" id="A0A9Q3FPV2"/>
<protein>
    <recommendedName>
        <fullName evidence="2">arginine--tRNA ligase</fullName>
        <ecNumber evidence="2">6.1.1.19</ecNumber>
    </recommendedName>
    <alternativeName>
        <fullName evidence="8">Arginyl-tRNA synthetase</fullName>
    </alternativeName>
</protein>
<evidence type="ECO:0000256" key="10">
    <source>
        <dbReference type="RuleBase" id="RU363038"/>
    </source>
</evidence>
<dbReference type="PANTHER" id="PTHR11956:SF11">
    <property type="entry name" value="ARGININE--TRNA LIGASE, MITOCHONDRIAL-RELATED"/>
    <property type="match status" value="1"/>
</dbReference>